<comment type="similarity">
    <text evidence="3">Belongs to the cysteine synthase/cystathionine beta-synthase family.</text>
</comment>
<evidence type="ECO:0000256" key="3">
    <source>
        <dbReference type="ARBA" id="ARBA00007103"/>
    </source>
</evidence>
<comment type="pathway">
    <text evidence="2">Amino-acid biosynthesis; L-cysteine biosynthesis; L-cysteine from L-serine: step 2/2.</text>
</comment>
<proteinExistence type="inferred from homology"/>
<evidence type="ECO:0000313" key="14">
    <source>
        <dbReference type="Proteomes" id="UP000001385"/>
    </source>
</evidence>
<evidence type="ECO:0000256" key="5">
    <source>
        <dbReference type="ARBA" id="ARBA00022605"/>
    </source>
</evidence>
<name>A9M954_BRUC2</name>
<feature type="binding site" evidence="10">
    <location>
        <position position="293"/>
    </location>
    <ligand>
        <name>pyridoxal 5'-phosphate</name>
        <dbReference type="ChEBI" id="CHEBI:597326"/>
    </ligand>
</feature>
<organism evidence="13 14">
    <name type="scientific">Brucella canis (strain ATCC 23365 / NCTC 10854 / RM-666)</name>
    <dbReference type="NCBI Taxonomy" id="483179"/>
    <lineage>
        <taxon>Bacteria</taxon>
        <taxon>Pseudomonadati</taxon>
        <taxon>Pseudomonadota</taxon>
        <taxon>Alphaproteobacteria</taxon>
        <taxon>Hyphomicrobiales</taxon>
        <taxon>Brucellaceae</taxon>
        <taxon>Brucella/Ochrobactrum group</taxon>
        <taxon>Brucella</taxon>
    </lineage>
</organism>
<dbReference type="InterPro" id="IPR050214">
    <property type="entry name" value="Cys_Synth/Cystath_Beta-Synth"/>
</dbReference>
<dbReference type="PANTHER" id="PTHR10314">
    <property type="entry name" value="CYSTATHIONINE BETA-SYNTHASE"/>
    <property type="match status" value="1"/>
</dbReference>
<protein>
    <recommendedName>
        <fullName evidence="4">cysteine synthase</fullName>
        <ecNumber evidence="4">2.5.1.47</ecNumber>
    </recommendedName>
</protein>
<evidence type="ECO:0000256" key="4">
    <source>
        <dbReference type="ARBA" id="ARBA00012681"/>
    </source>
</evidence>
<dbReference type="GO" id="GO:0006535">
    <property type="term" value="P:cysteine biosynthetic process from serine"/>
    <property type="evidence" value="ECO:0007669"/>
    <property type="project" value="InterPro"/>
</dbReference>
<dbReference type="FunFam" id="3.40.50.1100:FF:000067">
    <property type="entry name" value="Cysteine synthase"/>
    <property type="match status" value="1"/>
</dbReference>
<dbReference type="EC" id="2.5.1.47" evidence="4"/>
<keyword evidence="5" id="KW-0028">Amino-acid biosynthesis</keyword>
<comment type="cofactor">
    <cofactor evidence="1 10">
        <name>pyridoxal 5'-phosphate</name>
        <dbReference type="ChEBI" id="CHEBI:597326"/>
    </cofactor>
</comment>
<evidence type="ECO:0000256" key="7">
    <source>
        <dbReference type="ARBA" id="ARBA00022898"/>
    </source>
</evidence>
<accession>A9M954</accession>
<feature type="binding site" evidence="10">
    <location>
        <position position="101"/>
    </location>
    <ligand>
        <name>pyridoxal 5'-phosphate</name>
        <dbReference type="ChEBI" id="CHEBI:597326"/>
    </ligand>
</feature>
<dbReference type="Proteomes" id="UP000001385">
    <property type="component" value="Chromosome I"/>
</dbReference>
<keyword evidence="8" id="KW-0198">Cysteine biosynthesis</keyword>
<keyword evidence="7 10" id="KW-0663">Pyridoxal phosphate</keyword>
<evidence type="ECO:0000256" key="2">
    <source>
        <dbReference type="ARBA" id="ARBA00004962"/>
    </source>
</evidence>
<evidence type="ECO:0000256" key="10">
    <source>
        <dbReference type="PIRSR" id="PIRSR605856-50"/>
    </source>
</evidence>
<dbReference type="GO" id="GO:0005737">
    <property type="term" value="C:cytoplasm"/>
    <property type="evidence" value="ECO:0007669"/>
    <property type="project" value="UniProtKB-ARBA"/>
</dbReference>
<dbReference type="CDD" id="cd01561">
    <property type="entry name" value="CBS_like"/>
    <property type="match status" value="1"/>
</dbReference>
<dbReference type="Pfam" id="PF00291">
    <property type="entry name" value="PALP"/>
    <property type="match status" value="1"/>
</dbReference>
<evidence type="ECO:0000256" key="9">
    <source>
        <dbReference type="ARBA" id="ARBA00047931"/>
    </source>
</evidence>
<dbReference type="InterPro" id="IPR005859">
    <property type="entry name" value="CysK"/>
</dbReference>
<dbReference type="NCBIfam" id="TIGR01139">
    <property type="entry name" value="cysK"/>
    <property type="match status" value="1"/>
</dbReference>
<evidence type="ECO:0000256" key="8">
    <source>
        <dbReference type="ARBA" id="ARBA00023192"/>
    </source>
</evidence>
<dbReference type="Gene3D" id="3.40.50.1100">
    <property type="match status" value="2"/>
</dbReference>
<evidence type="ECO:0000313" key="13">
    <source>
        <dbReference type="EMBL" id="ABX63001.1"/>
    </source>
</evidence>
<dbReference type="AlphaFoldDB" id="A9M954"/>
<gene>
    <name evidence="13" type="primary">cysK</name>
    <name evidence="13" type="ordered locus">BCAN_A2012</name>
</gene>
<feature type="binding site" evidence="10">
    <location>
        <begin position="205"/>
        <end position="209"/>
    </location>
    <ligand>
        <name>pyridoxal 5'-phosphate</name>
        <dbReference type="ChEBI" id="CHEBI:597326"/>
    </ligand>
</feature>
<feature type="domain" description="Tryptophan synthase beta chain-like PALP" evidence="12">
    <location>
        <begin position="32"/>
        <end position="320"/>
    </location>
</feature>
<dbReference type="KEGG" id="bcs:BCAN_A2012"/>
<dbReference type="HOGENOM" id="CLU_021018_1_0_5"/>
<evidence type="ECO:0000259" key="12">
    <source>
        <dbReference type="Pfam" id="PF00291"/>
    </source>
</evidence>
<dbReference type="InterPro" id="IPR005856">
    <property type="entry name" value="Cys_synth"/>
</dbReference>
<dbReference type="InterPro" id="IPR036052">
    <property type="entry name" value="TrpB-like_PALP_sf"/>
</dbReference>
<comment type="catalytic activity">
    <reaction evidence="9">
        <text>O-acetyl-L-serine + hydrogen sulfide = L-cysteine + acetate</text>
        <dbReference type="Rhea" id="RHEA:14829"/>
        <dbReference type="ChEBI" id="CHEBI:29919"/>
        <dbReference type="ChEBI" id="CHEBI:30089"/>
        <dbReference type="ChEBI" id="CHEBI:35235"/>
        <dbReference type="ChEBI" id="CHEBI:58340"/>
        <dbReference type="EC" id="2.5.1.47"/>
    </reaction>
</comment>
<dbReference type="EMBL" id="CP000872">
    <property type="protein sequence ID" value="ABX63001.1"/>
    <property type="molecule type" value="Genomic_DNA"/>
</dbReference>
<evidence type="ECO:0000256" key="11">
    <source>
        <dbReference type="PIRSR" id="PIRSR605856-51"/>
    </source>
</evidence>
<dbReference type="InterPro" id="IPR001926">
    <property type="entry name" value="TrpB-like_PALP"/>
</dbReference>
<keyword evidence="14" id="KW-1185">Reference proteome</keyword>
<sequence length="336" mass="35388">MRDSNGEYAMNKPLGSKDAEAAGRGRIYDSILDTIGNTPLVRIDKFARENGVKANLLVKLEFFNPLASVKDRIGLAMIEALEKQGKAVPGKTVFVEPTSGNTGIALAFAAAAKGYRLILTMPETMSMERRKLLRLLGAELVLTEGAKGMKGAIAEAEAIAEGNPNAIIPQQFENPANPEIHRLTTAEEIWNDTNGEADILISGIGTGGTITGVGQVIKARKPSFKVVAVEPKDSPVLSGGAPGPHKIQGLGAGFAPKTLDTGIYDEIVQISNEDAFTNARLVARLEGIPVGISSGAALAAAIEVGKRSENAGKNIVVVIPSFAERYLSTALFEGLE</sequence>
<dbReference type="SMR" id="A9M954"/>
<dbReference type="SUPFAM" id="SSF53686">
    <property type="entry name" value="Tryptophan synthase beta subunit-like PLP-dependent enzymes"/>
    <property type="match status" value="1"/>
</dbReference>
<dbReference type="NCBIfam" id="TIGR01136">
    <property type="entry name" value="cysKM"/>
    <property type="match status" value="1"/>
</dbReference>
<reference evidence="13 14" key="1">
    <citation type="submission" date="2007-10" db="EMBL/GenBank/DDBJ databases">
        <title>Brucella canis ATCC 23365 whole genome shotgun sequencing project.</title>
        <authorList>
            <person name="Setubal J.C."/>
            <person name="Bowns C."/>
            <person name="Boyle S."/>
            <person name="Crasta O.R."/>
            <person name="Czar M.J."/>
            <person name="Dharmanolla C."/>
            <person name="Gillespie J.J."/>
            <person name="Kenyon R.W."/>
            <person name="Lu J."/>
            <person name="Mane S."/>
            <person name="Mohapatra S."/>
            <person name="Nagrani S."/>
            <person name="Purkayastha A."/>
            <person name="Rajasimha H.K."/>
            <person name="Shallom J.M."/>
            <person name="Shallom S."/>
            <person name="Shukla M."/>
            <person name="Snyder E.E."/>
            <person name="Sobral B.W."/>
            <person name="Wattam A.R."/>
            <person name="Will R."/>
            <person name="Williams K."/>
            <person name="Yoo H."/>
            <person name="Bruce D."/>
            <person name="Detter C."/>
            <person name="Munk C."/>
            <person name="Brettin T.S."/>
        </authorList>
    </citation>
    <scope>NUCLEOTIDE SEQUENCE [LARGE SCALE GENOMIC DNA]</scope>
    <source>
        <strain evidence="14">ATCC 23365 / NCTC 10854 / RM-666</strain>
    </source>
</reference>
<evidence type="ECO:0000256" key="1">
    <source>
        <dbReference type="ARBA" id="ARBA00001933"/>
    </source>
</evidence>
<keyword evidence="6" id="KW-0808">Transferase</keyword>
<evidence type="ECO:0000256" key="6">
    <source>
        <dbReference type="ARBA" id="ARBA00022679"/>
    </source>
</evidence>
<feature type="modified residue" description="N6-(pyridoxal phosphate)lysine" evidence="11">
    <location>
        <position position="70"/>
    </location>
</feature>
<dbReference type="GO" id="GO:0004124">
    <property type="term" value="F:cysteine synthase activity"/>
    <property type="evidence" value="ECO:0007669"/>
    <property type="project" value="UniProtKB-EC"/>
</dbReference>